<dbReference type="InterPro" id="IPR029069">
    <property type="entry name" value="HotDog_dom_sf"/>
</dbReference>
<evidence type="ECO:0000313" key="2">
    <source>
        <dbReference type="EMBL" id="MBD1319292.1"/>
    </source>
</evidence>
<gene>
    <name evidence="2" type="ORF">IDF66_06825</name>
</gene>
<comment type="caution">
    <text evidence="2">The sequence shown here is derived from an EMBL/GenBank/DDBJ whole genome shotgun (WGS) entry which is preliminary data.</text>
</comment>
<accession>A0ABR7WBR8</accession>
<dbReference type="InterPro" id="IPR042171">
    <property type="entry name" value="Acyl-CoA_hotdog"/>
</dbReference>
<dbReference type="Pfam" id="PF13622">
    <property type="entry name" value="4HBT_3"/>
    <property type="match status" value="1"/>
</dbReference>
<dbReference type="EMBL" id="JACWMS010000001">
    <property type="protein sequence ID" value="MBD1319292.1"/>
    <property type="molecule type" value="Genomic_DNA"/>
</dbReference>
<keyword evidence="3" id="KW-1185">Reference proteome</keyword>
<proteinExistence type="predicted"/>
<reference evidence="2 3" key="1">
    <citation type="submission" date="2020-09" db="EMBL/GenBank/DDBJ databases">
        <title>Novel species in genus Gordonia.</title>
        <authorList>
            <person name="Zhang G."/>
        </authorList>
    </citation>
    <scope>NUCLEOTIDE SEQUENCE [LARGE SCALE GENOMIC DNA]</scope>
    <source>
        <strain evidence="2 3">ON-33</strain>
    </source>
</reference>
<organism evidence="2 3">
    <name type="scientific">Gordonia hankookensis</name>
    <dbReference type="NCBI Taxonomy" id="589403"/>
    <lineage>
        <taxon>Bacteria</taxon>
        <taxon>Bacillati</taxon>
        <taxon>Actinomycetota</taxon>
        <taxon>Actinomycetes</taxon>
        <taxon>Mycobacteriales</taxon>
        <taxon>Gordoniaceae</taxon>
        <taxon>Gordonia</taxon>
    </lineage>
</organism>
<name>A0ABR7WBR8_9ACTN</name>
<dbReference type="Gene3D" id="2.40.160.210">
    <property type="entry name" value="Acyl-CoA thioesterase, double hotdog domain"/>
    <property type="match status" value="1"/>
</dbReference>
<feature type="domain" description="Acyl-CoA thioesterase-like N-terminal HotDog" evidence="1">
    <location>
        <begin position="22"/>
        <end position="100"/>
    </location>
</feature>
<evidence type="ECO:0000259" key="1">
    <source>
        <dbReference type="Pfam" id="PF13622"/>
    </source>
</evidence>
<evidence type="ECO:0000313" key="3">
    <source>
        <dbReference type="Proteomes" id="UP000602395"/>
    </source>
</evidence>
<dbReference type="SUPFAM" id="SSF54637">
    <property type="entry name" value="Thioesterase/thiol ester dehydrase-isomerase"/>
    <property type="match status" value="1"/>
</dbReference>
<dbReference type="InterPro" id="IPR049449">
    <property type="entry name" value="TesB_ACOT8-like_N"/>
</dbReference>
<sequence length="282" mass="30380">MPTYFTSADGETLTPTKWAGSPWSEKQISGPVVCGAFARALERHVPPDFIPIRLTVDMFSPVLKQPFTVDTEVMRKGSRIVVVDAEIVQDGKPRARAAAVIAAAADDPRGETWHAPVDELLTPPDRTARDGGDVPLFRSGDQDWSTDYLSNQNALRKSVWQDQGHLIEGEESSGFVRAAMVAENTSMVCNWGSEGVGFINSDLTVALSRMPHSADFGLLAIDQLMGRGVAVGSAYLFDRDGAFGIATVSALSNVRRQLDLASLAEEHGWDNRGDAEGGPTPP</sequence>
<dbReference type="Proteomes" id="UP000602395">
    <property type="component" value="Unassembled WGS sequence"/>
</dbReference>
<protein>
    <submittedName>
        <fullName evidence="2">Thioesterase family protein</fullName>
    </submittedName>
</protein>
<dbReference type="RefSeq" id="WP_190266140.1">
    <property type="nucleotide sequence ID" value="NZ_BAABAD010000003.1"/>
</dbReference>